<dbReference type="AlphaFoldDB" id="A0A645B985"/>
<reference evidence="1" key="1">
    <citation type="submission" date="2019-08" db="EMBL/GenBank/DDBJ databases">
        <authorList>
            <person name="Kucharzyk K."/>
            <person name="Murdoch R.W."/>
            <person name="Higgins S."/>
            <person name="Loffler F."/>
        </authorList>
    </citation>
    <scope>NUCLEOTIDE SEQUENCE</scope>
</reference>
<organism evidence="1">
    <name type="scientific">bioreactor metagenome</name>
    <dbReference type="NCBI Taxonomy" id="1076179"/>
    <lineage>
        <taxon>unclassified sequences</taxon>
        <taxon>metagenomes</taxon>
        <taxon>ecological metagenomes</taxon>
    </lineage>
</organism>
<name>A0A645B985_9ZZZZ</name>
<dbReference type="EMBL" id="VSSQ01018658">
    <property type="protein sequence ID" value="MPM62039.1"/>
    <property type="molecule type" value="Genomic_DNA"/>
</dbReference>
<comment type="caution">
    <text evidence="1">The sequence shown here is derived from an EMBL/GenBank/DDBJ whole genome shotgun (WGS) entry which is preliminary data.</text>
</comment>
<proteinExistence type="predicted"/>
<protein>
    <submittedName>
        <fullName evidence="1">Uncharacterized protein</fullName>
    </submittedName>
</protein>
<evidence type="ECO:0000313" key="1">
    <source>
        <dbReference type="EMBL" id="MPM62039.1"/>
    </source>
</evidence>
<accession>A0A645B985</accession>
<gene>
    <name evidence="1" type="ORF">SDC9_108905</name>
</gene>
<sequence length="57" mass="6542">MMITLQIERKIYLDLFLRQSVDLNFIENIGIPQTSSIDRMNDNTGINHTVFKIGSSV</sequence>